<evidence type="ECO:0000313" key="4">
    <source>
        <dbReference type="EMBL" id="QBD76387.1"/>
    </source>
</evidence>
<dbReference type="EMBL" id="CP035758">
    <property type="protein sequence ID" value="QBD76387.1"/>
    <property type="molecule type" value="Genomic_DNA"/>
</dbReference>
<evidence type="ECO:0000313" key="5">
    <source>
        <dbReference type="Proteomes" id="UP000290365"/>
    </source>
</evidence>
<dbReference type="Pfam" id="PF00144">
    <property type="entry name" value="Beta-lactamase"/>
    <property type="match status" value="1"/>
</dbReference>
<name>A0A4P6JM72_KTERU</name>
<keyword evidence="5" id="KW-1185">Reference proteome</keyword>
<dbReference type="InterPro" id="IPR050491">
    <property type="entry name" value="AmpC-like"/>
</dbReference>
<dbReference type="Proteomes" id="UP000290365">
    <property type="component" value="Chromosome"/>
</dbReference>
<dbReference type="InterPro" id="IPR001466">
    <property type="entry name" value="Beta-lactam-related"/>
</dbReference>
<dbReference type="KEGG" id="kbs:EPA93_10355"/>
<organism evidence="4 5">
    <name type="scientific">Ktedonosporobacter rubrisoli</name>
    <dbReference type="NCBI Taxonomy" id="2509675"/>
    <lineage>
        <taxon>Bacteria</taxon>
        <taxon>Bacillati</taxon>
        <taxon>Chloroflexota</taxon>
        <taxon>Ktedonobacteria</taxon>
        <taxon>Ktedonobacterales</taxon>
        <taxon>Ktedonosporobacteraceae</taxon>
        <taxon>Ktedonosporobacter</taxon>
    </lineage>
</organism>
<dbReference type="GO" id="GO:0016020">
    <property type="term" value="C:membrane"/>
    <property type="evidence" value="ECO:0007669"/>
    <property type="project" value="UniProtKB-SubCell"/>
</dbReference>
<dbReference type="SUPFAM" id="SSF56601">
    <property type="entry name" value="beta-lactamase/transpeptidase-like"/>
    <property type="match status" value="1"/>
</dbReference>
<keyword evidence="4" id="KW-0378">Hydrolase</keyword>
<dbReference type="Gene3D" id="3.40.710.10">
    <property type="entry name" value="DD-peptidase/beta-lactamase superfamily"/>
    <property type="match status" value="1"/>
</dbReference>
<sequence length="444" mass="49887">MKKFWPFAAPGKKLFVTYMQTYARLKKFSGTVLLARGEEIHFLRAYGLACYELDVPNSPDTIFQLGSLSKPFTATAILQLQDAGRLHVTDTLATYFPDYPHGQEIKLHHLLSNTSGITDYLLLPEFRQFMGRQTTLEELLASFREQPLEFAPGERFSYSNSNWLLLGAIIERISGLSYNAFLQKHQFQPLGLTHTGYEEINALIKCRAAGYFQRGMELVRAEYDDPTALYAAGGLHSTAEEVFRWIRAVYRGRLLSIDARQQMFRPQAASGEADQFTYGYGCEIGQSIQHPSIGHSGAIHGYQTIAKHFTEDDLTVVVLSNMGNVNVPEIATALAAIAFGEPYTLPQKHTSCELDLATIADYEGTYKGTYGGRTTQMSFYVEEGKFWMHVPPLAKSEVFAISATKYFTHSKGEVELSFIKNTQGKVESIEMNWSGYSMIATRIR</sequence>
<dbReference type="PANTHER" id="PTHR46825:SF11">
    <property type="entry name" value="PENICILLIN-BINDING PROTEIN 4"/>
    <property type="match status" value="1"/>
</dbReference>
<feature type="domain" description="Beta-lactamase-related" evidence="3">
    <location>
        <begin position="30"/>
        <end position="326"/>
    </location>
</feature>
<dbReference type="PANTHER" id="PTHR46825">
    <property type="entry name" value="D-ALANYL-D-ALANINE-CARBOXYPEPTIDASE/ENDOPEPTIDASE AMPH"/>
    <property type="match status" value="1"/>
</dbReference>
<proteinExistence type="predicted"/>
<evidence type="ECO:0000256" key="1">
    <source>
        <dbReference type="ARBA" id="ARBA00004370"/>
    </source>
</evidence>
<dbReference type="GO" id="GO:0016787">
    <property type="term" value="F:hydrolase activity"/>
    <property type="evidence" value="ECO:0007669"/>
    <property type="project" value="UniProtKB-KW"/>
</dbReference>
<protein>
    <submittedName>
        <fullName evidence="4">Class A beta-lactamase-related serine hydrolase</fullName>
    </submittedName>
</protein>
<dbReference type="InterPro" id="IPR012338">
    <property type="entry name" value="Beta-lactam/transpept-like"/>
</dbReference>
<accession>A0A4P6JM72</accession>
<dbReference type="OrthoDB" id="9803467at2"/>
<evidence type="ECO:0000256" key="2">
    <source>
        <dbReference type="ARBA" id="ARBA00023136"/>
    </source>
</evidence>
<dbReference type="RefSeq" id="WP_129887123.1">
    <property type="nucleotide sequence ID" value="NZ_CP035758.1"/>
</dbReference>
<gene>
    <name evidence="4" type="ORF">EPA93_10355</name>
</gene>
<comment type="subcellular location">
    <subcellularLocation>
        <location evidence="1">Membrane</location>
    </subcellularLocation>
</comment>
<reference evidence="4 5" key="1">
    <citation type="submission" date="2019-01" db="EMBL/GenBank/DDBJ databases">
        <title>Ktedonosporobacter rubrisoli SCAWS-G2.</title>
        <authorList>
            <person name="Huang Y."/>
            <person name="Yan B."/>
        </authorList>
    </citation>
    <scope>NUCLEOTIDE SEQUENCE [LARGE SCALE GENOMIC DNA]</scope>
    <source>
        <strain evidence="4 5">SCAWS-G2</strain>
    </source>
</reference>
<evidence type="ECO:0000259" key="3">
    <source>
        <dbReference type="Pfam" id="PF00144"/>
    </source>
</evidence>
<dbReference type="AlphaFoldDB" id="A0A4P6JM72"/>
<keyword evidence="2" id="KW-0472">Membrane</keyword>